<dbReference type="Gene3D" id="3.40.630.30">
    <property type="match status" value="1"/>
</dbReference>
<evidence type="ECO:0000313" key="2">
    <source>
        <dbReference type="EMBL" id="ASP40005.1"/>
    </source>
</evidence>
<gene>
    <name evidence="2" type="ORF">CHH28_15570</name>
</gene>
<dbReference type="RefSeq" id="WP_094061179.1">
    <property type="nucleotide sequence ID" value="NZ_CP022530.1"/>
</dbReference>
<evidence type="ECO:0000313" key="3">
    <source>
        <dbReference type="Proteomes" id="UP000202440"/>
    </source>
</evidence>
<dbReference type="AlphaFoldDB" id="A0A222FLV6"/>
<dbReference type="CDD" id="cd04301">
    <property type="entry name" value="NAT_SF"/>
    <property type="match status" value="1"/>
</dbReference>
<dbReference type="OrthoDB" id="9796171at2"/>
<protein>
    <recommendedName>
        <fullName evidence="1">N-acetyltransferase domain-containing protein</fullName>
    </recommendedName>
</protein>
<dbReference type="Proteomes" id="UP000202440">
    <property type="component" value="Chromosome"/>
</dbReference>
<sequence>MEIVVTRWQQHKEPLQHIRRRVFIEEQGISEQDEWDDDDLTATHFIAYDGKRPLACARLLPNGYFGRLAVLAEYRRQSWGSRLLRAVEKHAAEQAGMRLLKASAQVIAYDFYRSHGYQADADFHWDGGIAHLSISKVLGRNEDVSPRFVINQDSEAYTATDDAGHAALLQLLALAAQREILLQISDLEQPVWRQAETLQALSQFVRHSRQRRLRLLLPTEYPGIADHPLIQLQQRLNSRFECRLFSAVKEDEMLVLPAGVMRPTSLGHSAHFSDRATVAKAKEQFEEQWKSSQPLREGKRLGL</sequence>
<dbReference type="InterPro" id="IPR057691">
    <property type="entry name" value="DUF7931"/>
</dbReference>
<evidence type="ECO:0000259" key="1">
    <source>
        <dbReference type="PROSITE" id="PS51186"/>
    </source>
</evidence>
<dbReference type="SUPFAM" id="SSF55729">
    <property type="entry name" value="Acyl-CoA N-acyltransferases (Nat)"/>
    <property type="match status" value="1"/>
</dbReference>
<dbReference type="GO" id="GO:0016747">
    <property type="term" value="F:acyltransferase activity, transferring groups other than amino-acyl groups"/>
    <property type="evidence" value="ECO:0007669"/>
    <property type="project" value="InterPro"/>
</dbReference>
<name>A0A222FLV6_9GAMM</name>
<keyword evidence="3" id="KW-1185">Reference proteome</keyword>
<dbReference type="InterPro" id="IPR016181">
    <property type="entry name" value="Acyl_CoA_acyltransferase"/>
</dbReference>
<organism evidence="2 3">
    <name type="scientific">Bacterioplanes sanyensis</name>
    <dbReference type="NCBI Taxonomy" id="1249553"/>
    <lineage>
        <taxon>Bacteria</taxon>
        <taxon>Pseudomonadati</taxon>
        <taxon>Pseudomonadota</taxon>
        <taxon>Gammaproteobacteria</taxon>
        <taxon>Oceanospirillales</taxon>
        <taxon>Oceanospirillaceae</taxon>
        <taxon>Bacterioplanes</taxon>
    </lineage>
</organism>
<dbReference type="EMBL" id="CP022530">
    <property type="protein sequence ID" value="ASP40005.1"/>
    <property type="molecule type" value="Genomic_DNA"/>
</dbReference>
<accession>A0A222FLV6</accession>
<feature type="domain" description="N-acetyltransferase" evidence="1">
    <location>
        <begin position="1"/>
        <end position="139"/>
    </location>
</feature>
<reference evidence="2 3" key="1">
    <citation type="submission" date="2017-07" db="EMBL/GenBank/DDBJ databases">
        <title>Annotated genome sequence of Bacterioplanes sanyensis isolated from Red Sea.</title>
        <authorList>
            <person name="Rehman Z.U."/>
        </authorList>
    </citation>
    <scope>NUCLEOTIDE SEQUENCE [LARGE SCALE GENOMIC DNA]</scope>
    <source>
        <strain evidence="2 3">NV9</strain>
    </source>
</reference>
<proteinExistence type="predicted"/>
<dbReference type="Pfam" id="PF13508">
    <property type="entry name" value="Acetyltransf_7"/>
    <property type="match status" value="1"/>
</dbReference>
<dbReference type="PROSITE" id="PS51186">
    <property type="entry name" value="GNAT"/>
    <property type="match status" value="1"/>
</dbReference>
<dbReference type="KEGG" id="bsan:CHH28_15570"/>
<dbReference type="Pfam" id="PF25559">
    <property type="entry name" value="DUF7931"/>
    <property type="match status" value="1"/>
</dbReference>
<dbReference type="InterPro" id="IPR000182">
    <property type="entry name" value="GNAT_dom"/>
</dbReference>